<dbReference type="Pfam" id="PF00149">
    <property type="entry name" value="Metallophos"/>
    <property type="match status" value="1"/>
</dbReference>
<dbReference type="InterPro" id="IPR004843">
    <property type="entry name" value="Calcineurin-like_PHP"/>
</dbReference>
<dbReference type="InterPro" id="IPR006311">
    <property type="entry name" value="TAT_signal"/>
</dbReference>
<feature type="domain" description="Calcineurin-like phosphoesterase" evidence="1">
    <location>
        <begin position="42"/>
        <end position="258"/>
    </location>
</feature>
<gene>
    <name evidence="2" type="ORF">DW674_10325</name>
</gene>
<organism evidence="2 3">
    <name type="scientific">Mitsuokella multacida</name>
    <dbReference type="NCBI Taxonomy" id="52226"/>
    <lineage>
        <taxon>Bacteria</taxon>
        <taxon>Bacillati</taxon>
        <taxon>Bacillota</taxon>
        <taxon>Negativicutes</taxon>
        <taxon>Selenomonadales</taxon>
        <taxon>Selenomonadaceae</taxon>
        <taxon>Mitsuokella</taxon>
    </lineage>
</organism>
<dbReference type="PANTHER" id="PTHR43143:SF1">
    <property type="entry name" value="SERINE_THREONINE-PROTEIN PHOSPHATASE CPPED1"/>
    <property type="match status" value="1"/>
</dbReference>
<evidence type="ECO:0000313" key="3">
    <source>
        <dbReference type="Proteomes" id="UP000283442"/>
    </source>
</evidence>
<dbReference type="EMBL" id="QRHE01000013">
    <property type="protein sequence ID" value="RHF50576.1"/>
    <property type="molecule type" value="Genomic_DNA"/>
</dbReference>
<evidence type="ECO:0000313" key="2">
    <source>
        <dbReference type="EMBL" id="RHF50576.1"/>
    </source>
</evidence>
<reference evidence="2 3" key="1">
    <citation type="submission" date="2018-08" db="EMBL/GenBank/DDBJ databases">
        <title>A genome reference for cultivated species of the human gut microbiota.</title>
        <authorList>
            <person name="Zou Y."/>
            <person name="Xue W."/>
            <person name="Luo G."/>
        </authorList>
    </citation>
    <scope>NUCLEOTIDE SEQUENCE [LARGE SCALE GENOMIC DNA]</scope>
    <source>
        <strain evidence="2 3">AM25-21AC</strain>
    </source>
</reference>
<name>A0A414NUV3_9FIRM</name>
<dbReference type="OrthoDB" id="1662393at2"/>
<proteinExistence type="predicted"/>
<dbReference type="InterPro" id="IPR029052">
    <property type="entry name" value="Metallo-depent_PP-like"/>
</dbReference>
<dbReference type="InterPro" id="IPR051918">
    <property type="entry name" value="STPP_CPPED1"/>
</dbReference>
<comment type="caution">
    <text evidence="2">The sequence shown here is derived from an EMBL/GenBank/DDBJ whole genome shotgun (WGS) entry which is preliminary data.</text>
</comment>
<dbReference type="Gene3D" id="3.60.21.10">
    <property type="match status" value="1"/>
</dbReference>
<evidence type="ECO:0000259" key="1">
    <source>
        <dbReference type="Pfam" id="PF00149"/>
    </source>
</evidence>
<dbReference type="PANTHER" id="PTHR43143">
    <property type="entry name" value="METALLOPHOSPHOESTERASE, CALCINEURIN SUPERFAMILY"/>
    <property type="match status" value="1"/>
</dbReference>
<dbReference type="PROSITE" id="PS51318">
    <property type="entry name" value="TAT"/>
    <property type="match status" value="1"/>
</dbReference>
<protein>
    <recommendedName>
        <fullName evidence="1">Calcineurin-like phosphoesterase domain-containing protein</fullName>
    </recommendedName>
</protein>
<dbReference type="AlphaFoldDB" id="A0A414NUV3"/>
<sequence length="325" mass="37595">MDRCMMNRRTFIKRALLGAGALYLWPWQSWTPVWGSERAYKRLVVLGDPHLPVRVEKHPDKAKRQAIVAAKLRAIADINSWPDVDGIAVVGDIVARYSIPSEYDFIRQYFSGVKVPLYVIDGNHEILYEDEPNENGKLVKGDAESRRRKLQHFCEFWQLSKPYYSLDLGGCHLIFLATEGPLPTQIGAEQFAWLKNDLAEHPQPTLIFFHGPLMGTLLNYNNSVNKNRTVAQPVNELHDLLMSNPQVRLWISGHTHTPATNDSFAAPEINMYGSRIMNIHNSDMDRKHIWTNSLYIYGDHIDIRTFDHRSQDWIENYDRQIRLDD</sequence>
<dbReference type="Proteomes" id="UP000283442">
    <property type="component" value="Unassembled WGS sequence"/>
</dbReference>
<accession>A0A414NUV3</accession>
<dbReference type="GO" id="GO:0016787">
    <property type="term" value="F:hydrolase activity"/>
    <property type="evidence" value="ECO:0007669"/>
    <property type="project" value="InterPro"/>
</dbReference>
<dbReference type="SUPFAM" id="SSF56300">
    <property type="entry name" value="Metallo-dependent phosphatases"/>
    <property type="match status" value="1"/>
</dbReference>